<dbReference type="GO" id="GO:0008483">
    <property type="term" value="F:transaminase activity"/>
    <property type="evidence" value="ECO:0007669"/>
    <property type="project" value="UniProtKB-KW"/>
</dbReference>
<evidence type="ECO:0000313" key="8">
    <source>
        <dbReference type="Proteomes" id="UP000799779"/>
    </source>
</evidence>
<dbReference type="CDD" id="cd00609">
    <property type="entry name" value="AAT_like"/>
    <property type="match status" value="1"/>
</dbReference>
<evidence type="ECO:0000256" key="3">
    <source>
        <dbReference type="ARBA" id="ARBA00022576"/>
    </source>
</evidence>
<proteinExistence type="inferred from homology"/>
<dbReference type="InterPro" id="IPR050478">
    <property type="entry name" value="Ethylene_sulfur-biosynth"/>
</dbReference>
<dbReference type="PANTHER" id="PTHR43795">
    <property type="entry name" value="BIFUNCTIONAL ASPARTATE AMINOTRANSFERASE AND GLUTAMATE/ASPARTATE-PREPHENATE AMINOTRANSFERASE-RELATED"/>
    <property type="match status" value="1"/>
</dbReference>
<sequence length="372" mass="41328">MDSGLSNRMKLSLKDLLPKLSETTPPKLYNPATAIDLSLAQNEVIRGELLEYFKTTIEDNFTQELTLMKTFASPATEGEDIQHRKALASFFNSYFNPIHTVLPEHVVVTAGASDAVESLIHAVCNDGDSVIVPGPYWYGYETLLKSRANVNIIVAHPPTYHNHDNYLLPSLQAAFNFAAERSRIKAVILCNPHNPLAQCYPKRALIECMEFCQEQGLHFICDEIFALTALSGLPTTTTPFISALSLTEPLVPEGAVKIDPSRVHVVWSASKLFGASGLRVVSQDSLQRWDVKFVQPTHGIFLFAKLAQNAKTAEEEKQFFDKLALQGVRVDAGRFYKGVELEYGWARIRFSVSKEVMTSAVTTIGTFLDKNS</sequence>
<evidence type="ECO:0000256" key="5">
    <source>
        <dbReference type="ARBA" id="ARBA00022898"/>
    </source>
</evidence>
<accession>A0A6A5WA90</accession>
<keyword evidence="4 7" id="KW-0808">Transferase</keyword>
<evidence type="ECO:0000259" key="6">
    <source>
        <dbReference type="Pfam" id="PF00155"/>
    </source>
</evidence>
<dbReference type="Gene3D" id="3.40.640.10">
    <property type="entry name" value="Type I PLP-dependent aspartate aminotransferase-like (Major domain)"/>
    <property type="match status" value="1"/>
</dbReference>
<dbReference type="InterPro" id="IPR015424">
    <property type="entry name" value="PyrdxlP-dep_Trfase"/>
</dbReference>
<dbReference type="PRINTS" id="PR00753">
    <property type="entry name" value="ACCSYNTHASE"/>
</dbReference>
<dbReference type="Gene3D" id="3.90.1150.10">
    <property type="entry name" value="Aspartate Aminotransferase, domain 1"/>
    <property type="match status" value="1"/>
</dbReference>
<keyword evidence="5" id="KW-0663">Pyridoxal phosphate</keyword>
<dbReference type="PANTHER" id="PTHR43795:SF32">
    <property type="entry name" value="AMINOTRANSFERASE GLII-RELATED"/>
    <property type="match status" value="1"/>
</dbReference>
<evidence type="ECO:0000256" key="4">
    <source>
        <dbReference type="ARBA" id="ARBA00022679"/>
    </source>
</evidence>
<dbReference type="InterPro" id="IPR004839">
    <property type="entry name" value="Aminotransferase_I/II_large"/>
</dbReference>
<comment type="similarity">
    <text evidence="2">Belongs to the class-I pyridoxal-phosphate-dependent aminotransferase family.</text>
</comment>
<gene>
    <name evidence="7" type="ORF">P154DRAFT_441795</name>
</gene>
<dbReference type="SUPFAM" id="SSF53383">
    <property type="entry name" value="PLP-dependent transferases"/>
    <property type="match status" value="1"/>
</dbReference>
<dbReference type="AlphaFoldDB" id="A0A6A5WA90"/>
<feature type="domain" description="Aminotransferase class I/classII large" evidence="6">
    <location>
        <begin position="82"/>
        <end position="280"/>
    </location>
</feature>
<name>A0A6A5WA90_9PLEO</name>
<comment type="cofactor">
    <cofactor evidence="1">
        <name>pyridoxal 5'-phosphate</name>
        <dbReference type="ChEBI" id="CHEBI:597326"/>
    </cofactor>
</comment>
<dbReference type="Proteomes" id="UP000799779">
    <property type="component" value="Unassembled WGS sequence"/>
</dbReference>
<protein>
    <submittedName>
        <fullName evidence="7">PLP-dependent transferase</fullName>
    </submittedName>
</protein>
<dbReference type="InterPro" id="IPR015422">
    <property type="entry name" value="PyrdxlP-dep_Trfase_small"/>
</dbReference>
<dbReference type="InterPro" id="IPR015421">
    <property type="entry name" value="PyrdxlP-dep_Trfase_major"/>
</dbReference>
<evidence type="ECO:0000256" key="1">
    <source>
        <dbReference type="ARBA" id="ARBA00001933"/>
    </source>
</evidence>
<organism evidence="7 8">
    <name type="scientific">Amniculicola lignicola CBS 123094</name>
    <dbReference type="NCBI Taxonomy" id="1392246"/>
    <lineage>
        <taxon>Eukaryota</taxon>
        <taxon>Fungi</taxon>
        <taxon>Dikarya</taxon>
        <taxon>Ascomycota</taxon>
        <taxon>Pezizomycotina</taxon>
        <taxon>Dothideomycetes</taxon>
        <taxon>Pleosporomycetidae</taxon>
        <taxon>Pleosporales</taxon>
        <taxon>Amniculicolaceae</taxon>
        <taxon>Amniculicola</taxon>
    </lineage>
</organism>
<dbReference type="OrthoDB" id="7042322at2759"/>
<dbReference type="Pfam" id="PF00155">
    <property type="entry name" value="Aminotran_1_2"/>
    <property type="match status" value="1"/>
</dbReference>
<keyword evidence="8" id="KW-1185">Reference proteome</keyword>
<dbReference type="GO" id="GO:0006520">
    <property type="term" value="P:amino acid metabolic process"/>
    <property type="evidence" value="ECO:0007669"/>
    <property type="project" value="TreeGrafter"/>
</dbReference>
<evidence type="ECO:0000313" key="7">
    <source>
        <dbReference type="EMBL" id="KAF1997061.1"/>
    </source>
</evidence>
<dbReference type="GO" id="GO:0030170">
    <property type="term" value="F:pyridoxal phosphate binding"/>
    <property type="evidence" value="ECO:0007669"/>
    <property type="project" value="InterPro"/>
</dbReference>
<keyword evidence="3" id="KW-0032">Aminotransferase</keyword>
<evidence type="ECO:0000256" key="2">
    <source>
        <dbReference type="ARBA" id="ARBA00007441"/>
    </source>
</evidence>
<reference evidence="7" key="1">
    <citation type="journal article" date="2020" name="Stud. Mycol.">
        <title>101 Dothideomycetes genomes: a test case for predicting lifestyles and emergence of pathogens.</title>
        <authorList>
            <person name="Haridas S."/>
            <person name="Albert R."/>
            <person name="Binder M."/>
            <person name="Bloem J."/>
            <person name="Labutti K."/>
            <person name="Salamov A."/>
            <person name="Andreopoulos B."/>
            <person name="Baker S."/>
            <person name="Barry K."/>
            <person name="Bills G."/>
            <person name="Bluhm B."/>
            <person name="Cannon C."/>
            <person name="Castanera R."/>
            <person name="Culley D."/>
            <person name="Daum C."/>
            <person name="Ezra D."/>
            <person name="Gonzalez J."/>
            <person name="Henrissat B."/>
            <person name="Kuo A."/>
            <person name="Liang C."/>
            <person name="Lipzen A."/>
            <person name="Lutzoni F."/>
            <person name="Magnuson J."/>
            <person name="Mondo S."/>
            <person name="Nolan M."/>
            <person name="Ohm R."/>
            <person name="Pangilinan J."/>
            <person name="Park H.-J."/>
            <person name="Ramirez L."/>
            <person name="Alfaro M."/>
            <person name="Sun H."/>
            <person name="Tritt A."/>
            <person name="Yoshinaga Y."/>
            <person name="Zwiers L.-H."/>
            <person name="Turgeon B."/>
            <person name="Goodwin S."/>
            <person name="Spatafora J."/>
            <person name="Crous P."/>
            <person name="Grigoriev I."/>
        </authorList>
    </citation>
    <scope>NUCLEOTIDE SEQUENCE</scope>
    <source>
        <strain evidence="7">CBS 123094</strain>
    </source>
</reference>
<dbReference type="EMBL" id="ML977617">
    <property type="protein sequence ID" value="KAF1997061.1"/>
    <property type="molecule type" value="Genomic_DNA"/>
</dbReference>